<dbReference type="PIRSF" id="PIRSF000112">
    <property type="entry name" value="Glycerol_dehydrogenase"/>
    <property type="match status" value="1"/>
</dbReference>
<dbReference type="PANTHER" id="PTHR43616">
    <property type="entry name" value="GLYCEROL DEHYDROGENASE"/>
    <property type="match status" value="1"/>
</dbReference>
<dbReference type="PANTHER" id="PTHR43616:SF5">
    <property type="entry name" value="GLYCEROL DEHYDROGENASE 1"/>
    <property type="match status" value="1"/>
</dbReference>
<evidence type="ECO:0000259" key="9">
    <source>
        <dbReference type="Pfam" id="PF00465"/>
    </source>
</evidence>
<protein>
    <recommendedName>
        <fullName evidence="7">Glycerol dehydrogenase</fullName>
        <ecNumber evidence="6">1.1.1.6</ecNumber>
    </recommendedName>
</protein>
<keyword evidence="3" id="KW-0560">Oxidoreductase</keyword>
<comment type="similarity">
    <text evidence="1">Belongs to the iron-containing alcohol dehydrogenase family.</text>
</comment>
<reference evidence="10 11" key="1">
    <citation type="journal article" date="2022" name="Genome Biol. Evol.">
        <title>Host diet, physiology and behaviors set the stage for Lachnospiraceae cladogenesis.</title>
        <authorList>
            <person name="Vera-Ponce De Leon A."/>
            <person name="Schneider M."/>
            <person name="Jahnes B.C."/>
            <person name="Sadowski V."/>
            <person name="Camuy-Velez L.A."/>
            <person name="Duan J."/>
            <person name="Sabree Z.L."/>
        </authorList>
    </citation>
    <scope>NUCLEOTIDE SEQUENCE [LARGE SCALE GENOMIC DNA]</scope>
    <source>
        <strain evidence="10 11">PAL227</strain>
    </source>
</reference>
<evidence type="ECO:0000256" key="7">
    <source>
        <dbReference type="ARBA" id="ARBA00040132"/>
    </source>
</evidence>
<comment type="catalytic activity">
    <reaction evidence="8">
        <text>glycerol + NAD(+) = dihydroxyacetone + NADH + H(+)</text>
        <dbReference type="Rhea" id="RHEA:13769"/>
        <dbReference type="ChEBI" id="CHEBI:15378"/>
        <dbReference type="ChEBI" id="CHEBI:16016"/>
        <dbReference type="ChEBI" id="CHEBI:17754"/>
        <dbReference type="ChEBI" id="CHEBI:57540"/>
        <dbReference type="ChEBI" id="CHEBI:57945"/>
        <dbReference type="EC" id="1.1.1.6"/>
    </reaction>
</comment>
<dbReference type="EC" id="1.1.1.6" evidence="6"/>
<dbReference type="InterPro" id="IPR001670">
    <property type="entry name" value="ADH_Fe/GldA"/>
</dbReference>
<dbReference type="Pfam" id="PF00465">
    <property type="entry name" value="Fe-ADH"/>
    <property type="match status" value="1"/>
</dbReference>
<evidence type="ECO:0000256" key="3">
    <source>
        <dbReference type="ARBA" id="ARBA00023002"/>
    </source>
</evidence>
<evidence type="ECO:0000313" key="11">
    <source>
        <dbReference type="Proteomes" id="UP001523565"/>
    </source>
</evidence>
<evidence type="ECO:0000256" key="4">
    <source>
        <dbReference type="ARBA" id="ARBA00023027"/>
    </source>
</evidence>
<gene>
    <name evidence="10" type="ORF">NK118_12275</name>
</gene>
<dbReference type="InterPro" id="IPR016205">
    <property type="entry name" value="Glycerol_DH"/>
</dbReference>
<dbReference type="SUPFAM" id="SSF56796">
    <property type="entry name" value="Dehydroquinate synthase-like"/>
    <property type="match status" value="1"/>
</dbReference>
<evidence type="ECO:0000256" key="5">
    <source>
        <dbReference type="ARBA" id="ARBA00037918"/>
    </source>
</evidence>
<evidence type="ECO:0000256" key="8">
    <source>
        <dbReference type="ARBA" id="ARBA00049006"/>
    </source>
</evidence>
<organism evidence="10 11">
    <name type="scientific">Ohessyouella blattaphilus</name>
    <dbReference type="NCBI Taxonomy" id="2949333"/>
    <lineage>
        <taxon>Bacteria</taxon>
        <taxon>Bacillati</taxon>
        <taxon>Bacillota</taxon>
        <taxon>Clostridia</taxon>
        <taxon>Lachnospirales</taxon>
        <taxon>Lachnospiraceae</taxon>
        <taxon>Ohessyouella</taxon>
    </lineage>
</organism>
<evidence type="ECO:0000313" key="10">
    <source>
        <dbReference type="EMBL" id="MCP1111027.1"/>
    </source>
</evidence>
<dbReference type="PROSITE" id="PS00913">
    <property type="entry name" value="ADH_IRON_1"/>
    <property type="match status" value="1"/>
</dbReference>
<dbReference type="CDD" id="cd08170">
    <property type="entry name" value="GlyDH"/>
    <property type="match status" value="1"/>
</dbReference>
<dbReference type="NCBIfam" id="NF006941">
    <property type="entry name" value="PRK09423.1"/>
    <property type="match status" value="1"/>
</dbReference>
<evidence type="ECO:0000256" key="6">
    <source>
        <dbReference type="ARBA" id="ARBA00039147"/>
    </source>
</evidence>
<feature type="domain" description="Alcohol dehydrogenase iron-type/glycerol dehydrogenase GldA" evidence="9">
    <location>
        <begin position="12"/>
        <end position="157"/>
    </location>
</feature>
<dbReference type="InterPro" id="IPR018211">
    <property type="entry name" value="ADH_Fe_CS"/>
</dbReference>
<proteinExistence type="inferred from homology"/>
<comment type="pathway">
    <text evidence="5">Polyol metabolism; glycerol fermentation; glycerone phosphate from glycerol (oxidative route): step 1/2.</text>
</comment>
<keyword evidence="11" id="KW-1185">Reference proteome</keyword>
<dbReference type="Proteomes" id="UP001523565">
    <property type="component" value="Unassembled WGS sequence"/>
</dbReference>
<dbReference type="EMBL" id="JAMZFV010000022">
    <property type="protein sequence ID" value="MCP1111027.1"/>
    <property type="molecule type" value="Genomic_DNA"/>
</dbReference>
<evidence type="ECO:0000256" key="2">
    <source>
        <dbReference type="ARBA" id="ARBA00022723"/>
    </source>
</evidence>
<dbReference type="RefSeq" id="WP_262069908.1">
    <property type="nucleotide sequence ID" value="NZ_JAMXOC010000022.1"/>
</dbReference>
<comment type="caution">
    <text evidence="10">The sequence shown here is derived from an EMBL/GenBank/DDBJ whole genome shotgun (WGS) entry which is preliminary data.</text>
</comment>
<keyword evidence="4" id="KW-0520">NAD</keyword>
<accession>A0ABT1EMK6</accession>
<evidence type="ECO:0000256" key="1">
    <source>
        <dbReference type="ARBA" id="ARBA00007358"/>
    </source>
</evidence>
<name>A0ABT1EMK6_9FIRM</name>
<dbReference type="Gene3D" id="1.20.1090.10">
    <property type="entry name" value="Dehydroquinate synthase-like - alpha domain"/>
    <property type="match status" value="1"/>
</dbReference>
<dbReference type="Gene3D" id="3.40.50.1970">
    <property type="match status" value="1"/>
</dbReference>
<sequence length="366" mass="39323">MVGQTTRAFGSPLRYIQGPGEFNCLPEYTKGYGRACVVIDGFLYPELSSRIKEAYQKAGSEVTTVCFEGECCQEEIERINEVIRNEQAGVLVGVGGGKTLDAAKLCSDSLELPVIIVPSSASTDAPVSEIAVLYTKDGEYIGSQKMKSNAALVLVDTEIIVKAPKRLFVAGIGDALATWFEAHACEASDAPNYIGTGYRRCKAGMAIADACLEILFTDGDEAMRALESGTVTEAFENVVEANILLSGLGFLNTGLATAHGIHSGLTALPETHKYLHGEKVAFGLVCQMVLENTPAELMDKVMLLMARIGLPISLQQLGVEATHENIMAIAQKTVEGPLVHHENFPVDLDLVYNAIVMADKLADKYK</sequence>
<keyword evidence="2" id="KW-0479">Metal-binding</keyword>